<keyword evidence="5 7" id="KW-0573">Peptidoglycan synthesis</keyword>
<sequence length="536" mass="60831">MIKQIWNIAALFFLMSLSVHANSIPDKIANVLHQSPPKQITQIREMGSLFSILVQVYDARLYRPIWIDDSAKLTANGKRLLSRLNEAQSDGLNPEHYLLDKLNTLAKETPSSDPIVLELLLTLSTMQFTEDLRNGRLTPGDLQMGLPILDNPVDHQAFFAAAANGEDPVKLIDAYAPQIHIYQAMRRLMHEWQGILHEGELTALQLSKTLNPEDPLPANFAAGILDRLALYRLPAPQSSDIYSTAWVDAIKALQKVHGLTIDGVVGKQTLTALNMSWDARIGKMIASMERLRWLPAHIPQQRFIIVNVPEFKLRAFNGALSDPELKMPVVVGKSYSRYRTPIFREVMKYVVFTPYWNIPNSILHRSIVPAIDGPEYFSKHYYEMIEHFSWTAKVHPPTPENIEKLKNGKLLLRQTPGAHNALGEAKFIFPNANHIYLHGTPAHSLFQQSVRAFSHGCIRVENVPKLATWIFQEQGWDRNKVDEVIASKQPKQVNLENEVLVAILYQTAVIDSSGDIFLFDDIYGHDEHMLRRLQQL</sequence>
<evidence type="ECO:0000313" key="11">
    <source>
        <dbReference type="Proteomes" id="UP000292544"/>
    </source>
</evidence>
<dbReference type="PROSITE" id="PS52029">
    <property type="entry name" value="LD_TPASE"/>
    <property type="match status" value="1"/>
</dbReference>
<evidence type="ECO:0000256" key="6">
    <source>
        <dbReference type="ARBA" id="ARBA00023316"/>
    </source>
</evidence>
<keyword evidence="6 7" id="KW-0961">Cell wall biogenesis/degradation</keyword>
<dbReference type="PANTHER" id="PTHR41533">
    <property type="entry name" value="L,D-TRANSPEPTIDASE HI_1667-RELATED"/>
    <property type="match status" value="1"/>
</dbReference>
<evidence type="ECO:0000256" key="1">
    <source>
        <dbReference type="ARBA" id="ARBA00004752"/>
    </source>
</evidence>
<dbReference type="InterPro" id="IPR023346">
    <property type="entry name" value="Lysozyme-like_dom_sf"/>
</dbReference>
<keyword evidence="8" id="KW-0732">Signal</keyword>
<feature type="signal peptide" evidence="8">
    <location>
        <begin position="1"/>
        <end position="21"/>
    </location>
</feature>
<dbReference type="InterPro" id="IPR038063">
    <property type="entry name" value="Transpep_catalytic_dom"/>
</dbReference>
<dbReference type="RefSeq" id="WP_130565357.1">
    <property type="nucleotide sequence ID" value="NZ_SHLY01000001.1"/>
</dbReference>
<dbReference type="InterPro" id="IPR036366">
    <property type="entry name" value="PGBDSf"/>
</dbReference>
<dbReference type="SUPFAM" id="SSF141523">
    <property type="entry name" value="L,D-transpeptidase catalytic domain-like"/>
    <property type="match status" value="1"/>
</dbReference>
<evidence type="ECO:0000256" key="4">
    <source>
        <dbReference type="ARBA" id="ARBA00022960"/>
    </source>
</evidence>
<accession>A0ABY1WST4</accession>
<keyword evidence="11" id="KW-1185">Reference proteome</keyword>
<dbReference type="SUPFAM" id="SSF53955">
    <property type="entry name" value="Lysozyme-like"/>
    <property type="match status" value="1"/>
</dbReference>
<keyword evidence="3" id="KW-0808">Transferase</keyword>
<feature type="domain" description="L,D-TPase catalytic" evidence="9">
    <location>
        <begin position="302"/>
        <end position="484"/>
    </location>
</feature>
<dbReference type="EMBL" id="SHLY01000001">
    <property type="protein sequence ID" value="TAA47801.1"/>
    <property type="molecule type" value="Genomic_DNA"/>
</dbReference>
<dbReference type="Gene3D" id="1.10.101.10">
    <property type="entry name" value="PGBD-like superfamily/PGBD"/>
    <property type="match status" value="1"/>
</dbReference>
<evidence type="ECO:0000256" key="3">
    <source>
        <dbReference type="ARBA" id="ARBA00022679"/>
    </source>
</evidence>
<feature type="active site" description="Proton donor/acceptor" evidence="7">
    <location>
        <position position="438"/>
    </location>
</feature>
<protein>
    <recommendedName>
        <fullName evidence="9">L,D-TPase catalytic domain-containing protein</fullName>
    </recommendedName>
</protein>
<dbReference type="InterPro" id="IPR002477">
    <property type="entry name" value="Peptidoglycan-bd-like"/>
</dbReference>
<organism evidence="10 11">
    <name type="scientific">Corallincola spongiicola</name>
    <dbReference type="NCBI Taxonomy" id="2520508"/>
    <lineage>
        <taxon>Bacteria</taxon>
        <taxon>Pseudomonadati</taxon>
        <taxon>Pseudomonadota</taxon>
        <taxon>Gammaproteobacteria</taxon>
        <taxon>Alteromonadales</taxon>
        <taxon>Psychromonadaceae</taxon>
        <taxon>Corallincola</taxon>
    </lineage>
</organism>
<feature type="chain" id="PRO_5045974366" description="L,D-TPase catalytic domain-containing protein" evidence="8">
    <location>
        <begin position="22"/>
        <end position="536"/>
    </location>
</feature>
<dbReference type="Proteomes" id="UP000292544">
    <property type="component" value="Unassembled WGS sequence"/>
</dbReference>
<dbReference type="Pfam" id="PF03734">
    <property type="entry name" value="YkuD"/>
    <property type="match status" value="1"/>
</dbReference>
<evidence type="ECO:0000259" key="9">
    <source>
        <dbReference type="PROSITE" id="PS52029"/>
    </source>
</evidence>
<comment type="caution">
    <text evidence="10">The sequence shown here is derived from an EMBL/GenBank/DDBJ whole genome shotgun (WGS) entry which is preliminary data.</text>
</comment>
<evidence type="ECO:0000256" key="8">
    <source>
        <dbReference type="SAM" id="SignalP"/>
    </source>
</evidence>
<evidence type="ECO:0000313" key="10">
    <source>
        <dbReference type="EMBL" id="TAA47801.1"/>
    </source>
</evidence>
<feature type="active site" description="Nucleophile" evidence="7">
    <location>
        <position position="457"/>
    </location>
</feature>
<keyword evidence="4 7" id="KW-0133">Cell shape</keyword>
<evidence type="ECO:0000256" key="5">
    <source>
        <dbReference type="ARBA" id="ARBA00022984"/>
    </source>
</evidence>
<gene>
    <name evidence="10" type="ORF">EXY25_00695</name>
</gene>
<reference evidence="11" key="1">
    <citation type="submission" date="2019-02" db="EMBL/GenBank/DDBJ databases">
        <title>Draft genome sequence of Muricauda sp. 176CP4-71.</title>
        <authorList>
            <person name="Park J.-S."/>
        </authorList>
    </citation>
    <scope>NUCLEOTIDE SEQUENCE [LARGE SCALE GENOMIC DNA]</scope>
    <source>
        <strain evidence="11">176GS2-150</strain>
    </source>
</reference>
<dbReference type="InterPro" id="IPR045380">
    <property type="entry name" value="LD_TPept_scaffold_dom"/>
</dbReference>
<evidence type="ECO:0000256" key="7">
    <source>
        <dbReference type="PROSITE-ProRule" id="PRU01373"/>
    </source>
</evidence>
<name>A0ABY1WST4_9GAMM</name>
<proteinExistence type="inferred from homology"/>
<dbReference type="Pfam" id="PF20142">
    <property type="entry name" value="Scaffold"/>
    <property type="match status" value="1"/>
</dbReference>
<dbReference type="PANTHER" id="PTHR41533:SF2">
    <property type="entry name" value="BLR7131 PROTEIN"/>
    <property type="match status" value="1"/>
</dbReference>
<dbReference type="Pfam" id="PF01471">
    <property type="entry name" value="PG_binding_1"/>
    <property type="match status" value="1"/>
</dbReference>
<evidence type="ECO:0000256" key="2">
    <source>
        <dbReference type="ARBA" id="ARBA00005992"/>
    </source>
</evidence>
<dbReference type="InterPro" id="IPR052905">
    <property type="entry name" value="LD-transpeptidase_YkuD-like"/>
</dbReference>
<dbReference type="Gene3D" id="2.40.440.10">
    <property type="entry name" value="L,D-transpeptidase catalytic domain-like"/>
    <property type="match status" value="1"/>
</dbReference>
<dbReference type="CDD" id="cd16913">
    <property type="entry name" value="YkuD_like"/>
    <property type="match status" value="1"/>
</dbReference>
<comment type="pathway">
    <text evidence="1 7">Cell wall biogenesis; peptidoglycan biosynthesis.</text>
</comment>
<comment type="similarity">
    <text evidence="2">Belongs to the YkuD family.</text>
</comment>
<dbReference type="InterPro" id="IPR005490">
    <property type="entry name" value="LD_TPept_cat_dom"/>
</dbReference>